<dbReference type="GO" id="GO:0016787">
    <property type="term" value="F:hydrolase activity"/>
    <property type="evidence" value="ECO:0007669"/>
    <property type="project" value="UniProtKB-KW"/>
</dbReference>
<sequence length="407" mass="43591">MHCAVPLSAVLVAFALASVVRADSPQVVDLGYAIYQGTFNSTSNITDFFAVRYAAPPVGKLRFQAPAPPLNMRAQGVQLANTQPQACPMAGSGSNSTTPFRDLSNNKDRRQNTEIEDCLFLNVHVSGEINPKARMPVVFWIHGGGYVAGSTSGQNGSDLIREASGGIVAVELEYRLGVFGFLPGSEVKKRGALNAGLLDQQFALQWVQKNIHLFGGDASRVTIWGESAGAGSVLQHMVAHGGNTQPPLFHQAITSSTFLPSQYNFDDAIPEKLYSDNATDTFQCLVDANAGTLEGANVVINESGFYGTFVVVPVVGGDMIVERPIQTINRGRLNGNAFLAVTNAFEGTVFVNANFSAQMTATDYVTQLFPLFNQAQIEETVQQYTNIGLNTVNDQAIAIMGECKLGV</sequence>
<comment type="similarity">
    <text evidence="2">Belongs to the 'GDXG' lipolytic enzyme family.</text>
</comment>
<evidence type="ECO:0000256" key="1">
    <source>
        <dbReference type="ARBA" id="ARBA00005964"/>
    </source>
</evidence>
<dbReference type="InterPro" id="IPR002018">
    <property type="entry name" value="CarbesteraseB"/>
</dbReference>
<proteinExistence type="inferred from homology"/>
<dbReference type="AlphaFoldDB" id="R7SIU1"/>
<organism evidence="6 7">
    <name type="scientific">Fomitiporia mediterranea (strain MF3/22)</name>
    <name type="common">Grapevine white-rot fungus</name>
    <dbReference type="NCBI Taxonomy" id="694068"/>
    <lineage>
        <taxon>Eukaryota</taxon>
        <taxon>Fungi</taxon>
        <taxon>Dikarya</taxon>
        <taxon>Basidiomycota</taxon>
        <taxon>Agaricomycotina</taxon>
        <taxon>Agaricomycetes</taxon>
        <taxon>Hymenochaetales</taxon>
        <taxon>Hymenochaetaceae</taxon>
        <taxon>Fomitiporia</taxon>
    </lineage>
</organism>
<dbReference type="GeneID" id="18675943"/>
<dbReference type="PROSITE" id="PS00122">
    <property type="entry name" value="CARBOXYLESTERASE_B_1"/>
    <property type="match status" value="1"/>
</dbReference>
<dbReference type="InterPro" id="IPR050309">
    <property type="entry name" value="Type-B_Carboxylest/Lipase"/>
</dbReference>
<keyword evidence="3 4" id="KW-0378">Hydrolase</keyword>
<dbReference type="OrthoDB" id="408631at2759"/>
<dbReference type="InterPro" id="IPR029058">
    <property type="entry name" value="AB_hydrolase_fold"/>
</dbReference>
<dbReference type="RefSeq" id="XP_007272209.1">
    <property type="nucleotide sequence ID" value="XM_007272147.1"/>
</dbReference>
<dbReference type="PROSITE" id="PS01173">
    <property type="entry name" value="LIPASE_GDXG_HIS"/>
    <property type="match status" value="1"/>
</dbReference>
<dbReference type="InterPro" id="IPR002168">
    <property type="entry name" value="Lipase_GDXG_HIS_AS"/>
</dbReference>
<feature type="signal peptide" evidence="4">
    <location>
        <begin position="1"/>
        <end position="22"/>
    </location>
</feature>
<evidence type="ECO:0000313" key="7">
    <source>
        <dbReference type="Proteomes" id="UP000053630"/>
    </source>
</evidence>
<comment type="similarity">
    <text evidence="1 4">Belongs to the type-B carboxylesterase/lipase family.</text>
</comment>
<dbReference type="Pfam" id="PF00135">
    <property type="entry name" value="COesterase"/>
    <property type="match status" value="1"/>
</dbReference>
<name>R7SIU1_FOMME</name>
<accession>R7SIU1</accession>
<evidence type="ECO:0000256" key="2">
    <source>
        <dbReference type="ARBA" id="ARBA00010515"/>
    </source>
</evidence>
<dbReference type="OMA" id="YGTWAFL"/>
<keyword evidence="7" id="KW-1185">Reference proteome</keyword>
<dbReference type="EMBL" id="JH718137">
    <property type="protein sequence ID" value="EJC97529.1"/>
    <property type="molecule type" value="Genomic_DNA"/>
</dbReference>
<feature type="chain" id="PRO_5005145753" description="Carboxylic ester hydrolase" evidence="4">
    <location>
        <begin position="23"/>
        <end position="407"/>
    </location>
</feature>
<gene>
    <name evidence="6" type="ORF">FOMMEDRAFT_162958</name>
</gene>
<keyword evidence="4" id="KW-0732">Signal</keyword>
<dbReference type="EC" id="3.1.1.-" evidence="4"/>
<evidence type="ECO:0000259" key="5">
    <source>
        <dbReference type="Pfam" id="PF00135"/>
    </source>
</evidence>
<dbReference type="PANTHER" id="PTHR11559">
    <property type="entry name" value="CARBOXYLESTERASE"/>
    <property type="match status" value="1"/>
</dbReference>
<dbReference type="InterPro" id="IPR019826">
    <property type="entry name" value="Carboxylesterase_B_AS"/>
</dbReference>
<dbReference type="eggNOG" id="KOG4389">
    <property type="taxonomic scope" value="Eukaryota"/>
</dbReference>
<dbReference type="SUPFAM" id="SSF53474">
    <property type="entry name" value="alpha/beta-Hydrolases"/>
    <property type="match status" value="1"/>
</dbReference>
<evidence type="ECO:0000256" key="3">
    <source>
        <dbReference type="ARBA" id="ARBA00022801"/>
    </source>
</evidence>
<reference evidence="7" key="1">
    <citation type="journal article" date="2012" name="Science">
        <title>The Paleozoic origin of enzymatic lignin decomposition reconstructed from 31 fungal genomes.</title>
        <authorList>
            <person name="Floudas D."/>
            <person name="Binder M."/>
            <person name="Riley R."/>
            <person name="Barry K."/>
            <person name="Blanchette R.A."/>
            <person name="Henrissat B."/>
            <person name="Martinez A.T."/>
            <person name="Otillar R."/>
            <person name="Spatafora J.W."/>
            <person name="Yadav J.S."/>
            <person name="Aerts A."/>
            <person name="Benoit I."/>
            <person name="Boyd A."/>
            <person name="Carlson A."/>
            <person name="Copeland A."/>
            <person name="Coutinho P.M."/>
            <person name="de Vries R.P."/>
            <person name="Ferreira P."/>
            <person name="Findley K."/>
            <person name="Foster B."/>
            <person name="Gaskell J."/>
            <person name="Glotzer D."/>
            <person name="Gorecki P."/>
            <person name="Heitman J."/>
            <person name="Hesse C."/>
            <person name="Hori C."/>
            <person name="Igarashi K."/>
            <person name="Jurgens J.A."/>
            <person name="Kallen N."/>
            <person name="Kersten P."/>
            <person name="Kohler A."/>
            <person name="Kuees U."/>
            <person name="Kumar T.K.A."/>
            <person name="Kuo A."/>
            <person name="LaButti K."/>
            <person name="Larrondo L.F."/>
            <person name="Lindquist E."/>
            <person name="Ling A."/>
            <person name="Lombard V."/>
            <person name="Lucas S."/>
            <person name="Lundell T."/>
            <person name="Martin R."/>
            <person name="McLaughlin D.J."/>
            <person name="Morgenstern I."/>
            <person name="Morin E."/>
            <person name="Murat C."/>
            <person name="Nagy L.G."/>
            <person name="Nolan M."/>
            <person name="Ohm R.A."/>
            <person name="Patyshakuliyeva A."/>
            <person name="Rokas A."/>
            <person name="Ruiz-Duenas F.J."/>
            <person name="Sabat G."/>
            <person name="Salamov A."/>
            <person name="Samejima M."/>
            <person name="Schmutz J."/>
            <person name="Slot J.C."/>
            <person name="St John F."/>
            <person name="Stenlid J."/>
            <person name="Sun H."/>
            <person name="Sun S."/>
            <person name="Syed K."/>
            <person name="Tsang A."/>
            <person name="Wiebenga A."/>
            <person name="Young D."/>
            <person name="Pisabarro A."/>
            <person name="Eastwood D.C."/>
            <person name="Martin F."/>
            <person name="Cullen D."/>
            <person name="Grigoriev I.V."/>
            <person name="Hibbett D.S."/>
        </authorList>
    </citation>
    <scope>NUCLEOTIDE SEQUENCE [LARGE SCALE GENOMIC DNA]</scope>
    <source>
        <strain evidence="7">MF3/22</strain>
    </source>
</reference>
<dbReference type="KEGG" id="fme:FOMMEDRAFT_162958"/>
<protein>
    <recommendedName>
        <fullName evidence="4">Carboxylic ester hydrolase</fullName>
        <ecNumber evidence="4">3.1.1.-</ecNumber>
    </recommendedName>
</protein>
<dbReference type="Proteomes" id="UP000053630">
    <property type="component" value="Unassembled WGS sequence"/>
</dbReference>
<feature type="domain" description="Carboxylesterase type B" evidence="5">
    <location>
        <begin position="36"/>
        <end position="379"/>
    </location>
</feature>
<evidence type="ECO:0000313" key="6">
    <source>
        <dbReference type="EMBL" id="EJC97529.1"/>
    </source>
</evidence>
<dbReference type="Gene3D" id="3.40.50.1820">
    <property type="entry name" value="alpha/beta hydrolase"/>
    <property type="match status" value="1"/>
</dbReference>
<evidence type="ECO:0000256" key="4">
    <source>
        <dbReference type="RuleBase" id="RU361235"/>
    </source>
</evidence>